<dbReference type="AlphaFoldDB" id="A0A1S6U9Q0"/>
<dbReference type="Gene3D" id="3.30.460.10">
    <property type="entry name" value="Beta Polymerase, domain 2"/>
    <property type="match status" value="1"/>
</dbReference>
<dbReference type="Proteomes" id="UP000190868">
    <property type="component" value="Chromosome"/>
</dbReference>
<keyword evidence="1" id="KW-0808">Transferase</keyword>
<dbReference type="InterPro" id="IPR041633">
    <property type="entry name" value="Polbeta"/>
</dbReference>
<dbReference type="EMBL" id="CP017258">
    <property type="protein sequence ID" value="AQW88466.1"/>
    <property type="molecule type" value="Genomic_DNA"/>
</dbReference>
<dbReference type="RefSeq" id="WP_069638327.1">
    <property type="nucleotide sequence ID" value="NZ_CP017018.1"/>
</dbReference>
<protein>
    <submittedName>
        <fullName evidence="1">Nucleotidyl transferase domain protein</fullName>
    </submittedName>
</protein>
<dbReference type="GO" id="GO:0016740">
    <property type="term" value="F:transferase activity"/>
    <property type="evidence" value="ECO:0007669"/>
    <property type="project" value="UniProtKB-KW"/>
</dbReference>
<dbReference type="KEGG" id="cpin:CPIN18020_1635"/>
<organism evidence="1 2">
    <name type="scientific">Campylobacter pinnipediorum subsp. caledonicus</name>
    <dbReference type="NCBI Taxonomy" id="1874362"/>
    <lineage>
        <taxon>Bacteria</taxon>
        <taxon>Pseudomonadati</taxon>
        <taxon>Campylobacterota</taxon>
        <taxon>Epsilonproteobacteria</taxon>
        <taxon>Campylobacterales</taxon>
        <taxon>Campylobacteraceae</taxon>
        <taxon>Campylobacter</taxon>
    </lineage>
</organism>
<dbReference type="Pfam" id="PF18765">
    <property type="entry name" value="Polbeta"/>
    <property type="match status" value="1"/>
</dbReference>
<dbReference type="SUPFAM" id="SSF81301">
    <property type="entry name" value="Nucleotidyltransferase"/>
    <property type="match status" value="1"/>
</dbReference>
<sequence length="107" mass="12290">MSVLTKEEILKYLAQIKPQLQEDGIKEIGLFGSYAKGYADENSDIDIVIFADKIGFLDRLDVYGILEYLEKLKAKISAKFHKSVDICDYYNKERLYNNKITKGAIFV</sequence>
<reference evidence="2" key="1">
    <citation type="submission" date="2016-09" db="EMBL/GenBank/DDBJ databases">
        <title>Comparative genomics of the Campylobacter concisus group.</title>
        <authorList>
            <person name="Miller W.G."/>
            <person name="Yee E."/>
            <person name="Chapman M.H."/>
            <person name="Huynh S."/>
            <person name="Bono J.L."/>
            <person name="On S.L.W."/>
            <person name="StLeger J."/>
            <person name="Foster G."/>
            <person name="Parker C.T."/>
        </authorList>
    </citation>
    <scope>NUCLEOTIDE SEQUENCE [LARGE SCALE GENOMIC DNA]</scope>
    <source>
        <strain evidence="2">RM18021</strain>
    </source>
</reference>
<dbReference type="GeneID" id="56567275"/>
<evidence type="ECO:0000313" key="1">
    <source>
        <dbReference type="EMBL" id="AQW88466.1"/>
    </source>
</evidence>
<dbReference type="InterPro" id="IPR043519">
    <property type="entry name" value="NT_sf"/>
</dbReference>
<evidence type="ECO:0000313" key="2">
    <source>
        <dbReference type="Proteomes" id="UP000190868"/>
    </source>
</evidence>
<accession>A0A1S6U9Q0</accession>
<keyword evidence="2" id="KW-1185">Reference proteome</keyword>
<dbReference type="CDD" id="cd05403">
    <property type="entry name" value="NT_KNTase_like"/>
    <property type="match status" value="1"/>
</dbReference>
<name>A0A1S6U9Q0_9BACT</name>
<proteinExistence type="predicted"/>
<gene>
    <name evidence="1" type="ORF">CPIN18021_1689</name>
</gene>